<dbReference type="NCBIfam" id="NF005425">
    <property type="entry name" value="PRK07006.1"/>
    <property type="match status" value="1"/>
</dbReference>
<dbReference type="CDD" id="cd01586">
    <property type="entry name" value="AcnA_IRP"/>
    <property type="match status" value="1"/>
</dbReference>
<evidence type="ECO:0000256" key="11">
    <source>
        <dbReference type="ARBA" id="ARBA00023014"/>
    </source>
</evidence>
<evidence type="ECO:0000259" key="16">
    <source>
        <dbReference type="SMART" id="SM01329"/>
    </source>
</evidence>
<dbReference type="NCBIfam" id="NF009520">
    <property type="entry name" value="PRK12881.1"/>
    <property type="match status" value="1"/>
</dbReference>
<comment type="cofactor">
    <cofactor evidence="15">
        <name>Mg(2+)</name>
        <dbReference type="ChEBI" id="CHEBI:18420"/>
    </cofactor>
    <cofactor evidence="15">
        <name>Mn(2+)</name>
        <dbReference type="ChEBI" id="CHEBI:29035"/>
    </cofactor>
</comment>
<organism evidence="17 18">
    <name type="scientific">Spodoptera exigua</name>
    <name type="common">Beet armyworm</name>
    <name type="synonym">Noctua fulgens</name>
    <dbReference type="NCBI Taxonomy" id="7107"/>
    <lineage>
        <taxon>Eukaryota</taxon>
        <taxon>Metazoa</taxon>
        <taxon>Ecdysozoa</taxon>
        <taxon>Arthropoda</taxon>
        <taxon>Hexapoda</taxon>
        <taxon>Insecta</taxon>
        <taxon>Pterygota</taxon>
        <taxon>Neoptera</taxon>
        <taxon>Endopterygota</taxon>
        <taxon>Lepidoptera</taxon>
        <taxon>Glossata</taxon>
        <taxon>Ditrysia</taxon>
        <taxon>Noctuoidea</taxon>
        <taxon>Noctuidae</taxon>
        <taxon>Amphipyrinae</taxon>
        <taxon>Spodoptera</taxon>
    </lineage>
</organism>
<dbReference type="InterPro" id="IPR036969">
    <property type="entry name" value="Citrate_synthase_sf"/>
</dbReference>
<evidence type="ECO:0000256" key="1">
    <source>
        <dbReference type="ARBA" id="ARBA00001966"/>
    </source>
</evidence>
<dbReference type="GO" id="GO:0000287">
    <property type="term" value="F:magnesium ion binding"/>
    <property type="evidence" value="ECO:0007669"/>
    <property type="project" value="InterPro"/>
</dbReference>
<dbReference type="PANTHER" id="PTHR11670">
    <property type="entry name" value="ACONITASE/IRON-RESPONSIVE ELEMENT FAMILY MEMBER"/>
    <property type="match status" value="1"/>
</dbReference>
<dbReference type="FunFam" id="3.20.19.10:FF:000001">
    <property type="entry name" value="Aconitate hydratase"/>
    <property type="match status" value="1"/>
</dbReference>
<dbReference type="EC" id="1.1.1.42" evidence="15"/>
<dbReference type="InterPro" id="IPR004439">
    <property type="entry name" value="Isocitrate_DH_NADP_dimer_prok"/>
</dbReference>
<evidence type="ECO:0000256" key="14">
    <source>
        <dbReference type="ARBA" id="ARBA00023554"/>
    </source>
</evidence>
<sequence length="1564" mass="172875">MNARKYHYYSLASLETDEDRFVSKLPFSIRVLLESLLRQENGVGITKQHIADLAQWSANQPNKGEVPFKPARVILQDFTGVPAVVDLASLRKTIADFGGDPTTINPEVPVDLVIDHSVQVDVAGIKQALQLNMKMEFQRNQERYQFLSWAQKVFDNYRVVPPATGIVHQVNIEYLASVVTHKKLDESNVLLYPDTLVGTDSHTTMANALGVLGWGVGGIEAEASMLGEPSYFPIPEVVGVRFMNALSQGATATDLALKVTQVLRKQKVVGKFVEFFGSGLTSLSLADRATVANMAPEYGATCGFFPVDDETLRYLRLTGREEETVAIAKQYLKENQLLYNPLTDPAPDYTKVIEIDLSKIEANLAGPKRPQDLIPLSAMKTAFEQAMEAPAGLKGYGLSEEEQQKPVVLELDGEQHQLKSGAVTIAAITSCTNTSNPFVMLSAGLLAKKAAYLGLKVPNYVKTSLAPGSKVVTAYLEKAGLLPYLEQLGFNLVGYGCTTCIGNSGALKPEIEEVIQANDLLTAGVLSGNRNFEGRIHPLVKANYLASPPLVVLYALAGTVNLDVMNEPIGIGDNGLPVYFDELWPTRDEIQSLIDEYVTPELYQAEYARVFSDNEEWNSIETTSEPLYTWDEASTYIANPPYFTGMTKERTPREPLNNLAVLAKFGDSVTTDHISPAGNIQNNSPAGKYLTERGVPIREFNSYGARRGHHEVMMRGTLANIRIRNQLVPEVEGGITIYFPTQEQMPIYDAAMNYQQDGTKTIILAGDDYGMGSSRDWAAKGVQLLGVEAVIAKSYERIHRSNLVMMGVLPLQFKNGEDADRLGLTGTERFDIAIDETKGILDTVTVTATKITGEKIVFDTLLRFDSAVDITYYQHGFNIDDLVAENVQFEEVIYLLWYLRIPTKQELTGFKQDLAEQMSISETIITCLKIQTRQNLHPMSVLRSTISLLGVFDPNAEETDRASTYKQSIALQAKIPTIIAAYARLRKGFDPIEPKADLSIAANFLYMLTGTQPNDIQITAMNQALVLHADHDLNASTFTARVCASTLSDVYSCITAAIGSLKGPLHGGANERVFDMLTEINAGNLSVEEYLNQKLDRKEKVMGFGHRVYKTEDPRKKHLKKLAKELSTLTQKEQWRNGSMKNGEKVVFENGKLVVPDCPVIPFIEGDGIGPEIWQAAKNVFDTAVEKAYGGRRKVVWKEILAGEKAFNQTGNWLPDETLENIKSHLIAIKGPLTTPVGGGIRSLNVALRQELDLYICFRPVRYFEGVPSPLKHPEKTDMIIFRENTEDIYAGIEFRSESIEAEKVIAYLKAEFGVEKIRFPKTSAIGIKPVSKEGTQRLVRGAIEHALSTNRKSVTLVHKGNIMKFTEGGFKNWGYDLAEREFGDKIFTWEKYNNIKAENSKAEAEYQLEQAQKAGKLIIKDRIADIFLQDILLHPEEYDVIATLNLNGDYISDALAAQVGGIGIAPGANLNLQTGHGIFEATHGTAPEFAGLNQLNPSSLLLSGALMFDYLGWPEVGQLIVKSIEAAIANKTVTKDFYEQMHEANLLSCSSFGEELVRLIKAN</sequence>
<dbReference type="SUPFAM" id="SSF52016">
    <property type="entry name" value="LeuD/IlvD-like"/>
    <property type="match status" value="1"/>
</dbReference>
<accession>A0A835G1I1</accession>
<dbReference type="InterPro" id="IPR018136">
    <property type="entry name" value="Aconitase_4Fe-4S_BS"/>
</dbReference>
<dbReference type="EMBL" id="JACKWZ010000867">
    <property type="protein sequence ID" value="KAF9404851.1"/>
    <property type="molecule type" value="Genomic_DNA"/>
</dbReference>
<dbReference type="InterPro" id="IPR000573">
    <property type="entry name" value="AconitaseA/IPMdHydase_ssu_swvl"/>
</dbReference>
<dbReference type="PRINTS" id="PR00415">
    <property type="entry name" value="ACONITASE"/>
</dbReference>
<dbReference type="InterPro" id="IPR019818">
    <property type="entry name" value="IsoCit/isopropylmalate_DH_CS"/>
</dbReference>
<keyword evidence="12" id="KW-0456">Lyase</keyword>
<dbReference type="Gene3D" id="6.10.190.10">
    <property type="match status" value="1"/>
</dbReference>
<dbReference type="InterPro" id="IPR019810">
    <property type="entry name" value="Citrate_synthase_AS"/>
</dbReference>
<keyword evidence="10" id="KW-0408">Iron</keyword>
<dbReference type="SUPFAM" id="SSF48256">
    <property type="entry name" value="Citrate synthase"/>
    <property type="match status" value="1"/>
</dbReference>
<dbReference type="SUPFAM" id="SSF53732">
    <property type="entry name" value="Aconitase iron-sulfur domain"/>
    <property type="match status" value="1"/>
</dbReference>
<dbReference type="GO" id="GO:0005759">
    <property type="term" value="C:mitochondrial matrix"/>
    <property type="evidence" value="ECO:0007669"/>
    <property type="project" value="UniProtKB-SubCell"/>
</dbReference>
<dbReference type="GO" id="GO:0003994">
    <property type="term" value="F:aconitate hydratase activity"/>
    <property type="evidence" value="ECO:0007669"/>
    <property type="project" value="UniProtKB-EC"/>
</dbReference>
<keyword evidence="7" id="KW-0004">4Fe-4S</keyword>
<dbReference type="InterPro" id="IPR044137">
    <property type="entry name" value="AcnA_IRP_Swivel"/>
</dbReference>
<evidence type="ECO:0000256" key="12">
    <source>
        <dbReference type="ARBA" id="ARBA00023239"/>
    </source>
</evidence>
<evidence type="ECO:0000256" key="6">
    <source>
        <dbReference type="ARBA" id="ARBA00022435"/>
    </source>
</evidence>
<evidence type="ECO:0000256" key="4">
    <source>
        <dbReference type="ARBA" id="ARBA00007769"/>
    </source>
</evidence>
<evidence type="ECO:0000256" key="2">
    <source>
        <dbReference type="ARBA" id="ARBA00004305"/>
    </source>
</evidence>
<keyword evidence="15" id="KW-0521">NADP</keyword>
<comment type="caution">
    <text evidence="17">The sequence shown here is derived from an EMBL/GenBank/DDBJ whole genome shotgun (WGS) entry which is preliminary data.</text>
</comment>
<dbReference type="GO" id="GO:0046912">
    <property type="term" value="F:acyltransferase activity, acyl groups converted into alkyl on transfer"/>
    <property type="evidence" value="ECO:0007669"/>
    <property type="project" value="InterPro"/>
</dbReference>
<comment type="similarity">
    <text evidence="3">Belongs to the aconitase/IPM isomerase family.</text>
</comment>
<evidence type="ECO:0000256" key="8">
    <source>
        <dbReference type="ARBA" id="ARBA00022532"/>
    </source>
</evidence>
<evidence type="ECO:0000256" key="3">
    <source>
        <dbReference type="ARBA" id="ARBA00007185"/>
    </source>
</evidence>
<dbReference type="InterPro" id="IPR015928">
    <property type="entry name" value="Aconitase/3IPM_dehydase_swvl"/>
</dbReference>
<comment type="subunit">
    <text evidence="5">Homodimer.</text>
</comment>
<dbReference type="InterPro" id="IPR002020">
    <property type="entry name" value="Citrate_synthase"/>
</dbReference>
<name>A0A835G1I1_SPOEX</name>
<dbReference type="Proteomes" id="UP000648187">
    <property type="component" value="Unassembled WGS sequence"/>
</dbReference>
<evidence type="ECO:0000256" key="15">
    <source>
        <dbReference type="RuleBase" id="RU004446"/>
    </source>
</evidence>
<dbReference type="NCBIfam" id="NF006757">
    <property type="entry name" value="PRK09277.1"/>
    <property type="match status" value="1"/>
</dbReference>
<keyword evidence="9 15" id="KW-0479">Metal-binding</keyword>
<dbReference type="PROSITE" id="PS00480">
    <property type="entry name" value="CITRATE_SYNTHASE"/>
    <property type="match status" value="1"/>
</dbReference>
<gene>
    <name evidence="17" type="ORF">HW555_014137</name>
</gene>
<keyword evidence="6 15" id="KW-0329">Glyoxylate bypass</keyword>
<dbReference type="SUPFAM" id="SSF53659">
    <property type="entry name" value="Isocitrate/Isopropylmalate dehydrogenase-like"/>
    <property type="match status" value="1"/>
</dbReference>
<dbReference type="GO" id="GO:0072350">
    <property type="term" value="P:tricarboxylic acid metabolic process"/>
    <property type="evidence" value="ECO:0007669"/>
    <property type="project" value="UniProtKB-ARBA"/>
</dbReference>
<dbReference type="SMART" id="SM01329">
    <property type="entry name" value="Iso_dh"/>
    <property type="match status" value="1"/>
</dbReference>
<dbReference type="Gene3D" id="3.20.19.10">
    <property type="entry name" value="Aconitase, domain 4"/>
    <property type="match status" value="1"/>
</dbReference>
<dbReference type="NCBIfam" id="TIGR00183">
    <property type="entry name" value="prok_nadp_idh"/>
    <property type="match status" value="1"/>
</dbReference>
<dbReference type="Gene3D" id="3.30.499.10">
    <property type="entry name" value="Aconitase, domain 3"/>
    <property type="match status" value="2"/>
</dbReference>
<comment type="catalytic activity">
    <reaction evidence="13">
        <text>citrate = D-threo-isocitrate</text>
        <dbReference type="Rhea" id="RHEA:10336"/>
        <dbReference type="ChEBI" id="CHEBI:15562"/>
        <dbReference type="ChEBI" id="CHEBI:16947"/>
        <dbReference type="EC" id="4.2.1.3"/>
    </reaction>
</comment>
<keyword evidence="11" id="KW-0411">Iron-sulfur</keyword>
<dbReference type="InterPro" id="IPR016142">
    <property type="entry name" value="Citrate_synth-like_lrg_a-sub"/>
</dbReference>
<dbReference type="Pfam" id="PF00180">
    <property type="entry name" value="Iso_dh"/>
    <property type="match status" value="1"/>
</dbReference>
<dbReference type="InterPro" id="IPR024084">
    <property type="entry name" value="IsoPropMal-DH-like_dom"/>
</dbReference>
<protein>
    <recommendedName>
        <fullName evidence="15">Isocitrate dehydrogenase [NADP]</fullName>
        <ecNumber evidence="15">1.1.1.42</ecNumber>
    </recommendedName>
</protein>
<dbReference type="FunFam" id="3.30.499.10:FF:000005">
    <property type="entry name" value="cytoplasmic aconitate hydratase"/>
    <property type="match status" value="1"/>
</dbReference>
<evidence type="ECO:0000313" key="17">
    <source>
        <dbReference type="EMBL" id="KAF9404851.1"/>
    </source>
</evidence>
<dbReference type="NCBIfam" id="TIGR01341">
    <property type="entry name" value="aconitase_1"/>
    <property type="match status" value="1"/>
</dbReference>
<dbReference type="InterPro" id="IPR036008">
    <property type="entry name" value="Aconitase_4Fe-4S_dom"/>
</dbReference>
<dbReference type="InterPro" id="IPR015931">
    <property type="entry name" value="Acnase/IPM_dHydase_lsu_aba_1/3"/>
</dbReference>
<reference evidence="17" key="1">
    <citation type="submission" date="2020-08" db="EMBL/GenBank/DDBJ databases">
        <title>Spodoptera exigua strain:BAW_Kor-Di-RS1 Genome sequencing and assembly.</title>
        <authorList>
            <person name="Kim J."/>
            <person name="Nam H.Y."/>
            <person name="Kwon M."/>
            <person name="Choi J.H."/>
            <person name="Cho S.R."/>
            <person name="Kim G.-H."/>
        </authorList>
    </citation>
    <scope>NUCLEOTIDE SEQUENCE</scope>
    <source>
        <strain evidence="17">BAW_Kor-Di-RS1</strain>
        <tissue evidence="17">Whole-body</tissue>
    </source>
</reference>
<dbReference type="Gene3D" id="1.10.580.10">
    <property type="entry name" value="Citrate Synthase, domain 1"/>
    <property type="match status" value="1"/>
</dbReference>
<dbReference type="Pfam" id="PF00694">
    <property type="entry name" value="Aconitase_C"/>
    <property type="match status" value="1"/>
</dbReference>
<dbReference type="GO" id="GO:0051539">
    <property type="term" value="F:4 iron, 4 sulfur cluster binding"/>
    <property type="evidence" value="ECO:0007669"/>
    <property type="project" value="UniProtKB-KW"/>
</dbReference>
<evidence type="ECO:0000256" key="7">
    <source>
        <dbReference type="ARBA" id="ARBA00022485"/>
    </source>
</evidence>
<dbReference type="GO" id="GO:0006097">
    <property type="term" value="P:glyoxylate cycle"/>
    <property type="evidence" value="ECO:0007669"/>
    <property type="project" value="UniProtKB-KW"/>
</dbReference>
<dbReference type="Gene3D" id="3.40.718.10">
    <property type="entry name" value="Isopropylmalate Dehydrogenase"/>
    <property type="match status" value="1"/>
</dbReference>
<dbReference type="InterPro" id="IPR006249">
    <property type="entry name" value="Aconitase/IRP2"/>
</dbReference>
<dbReference type="GO" id="GO:0006099">
    <property type="term" value="P:tricarboxylic acid cycle"/>
    <property type="evidence" value="ECO:0007669"/>
    <property type="project" value="UniProtKB-KW"/>
</dbReference>
<evidence type="ECO:0000256" key="5">
    <source>
        <dbReference type="ARBA" id="ARBA00011738"/>
    </source>
</evidence>
<dbReference type="PROSITE" id="PS00450">
    <property type="entry name" value="ACONITASE_1"/>
    <property type="match status" value="1"/>
</dbReference>
<comment type="similarity">
    <text evidence="4">Belongs to the isocitrate and isopropylmalate dehydrogenases family.</text>
</comment>
<evidence type="ECO:0000256" key="10">
    <source>
        <dbReference type="ARBA" id="ARBA00023004"/>
    </source>
</evidence>
<comment type="catalytic activity">
    <reaction evidence="14">
        <text>D-threo-isocitrate + NADP(+) = 2-oxoglutarate + CO2 + NADPH</text>
        <dbReference type="Rhea" id="RHEA:19629"/>
        <dbReference type="ChEBI" id="CHEBI:15562"/>
        <dbReference type="ChEBI" id="CHEBI:16526"/>
        <dbReference type="ChEBI" id="CHEBI:16810"/>
        <dbReference type="ChEBI" id="CHEBI:57783"/>
        <dbReference type="ChEBI" id="CHEBI:58349"/>
        <dbReference type="EC" id="1.1.1.42"/>
    </reaction>
</comment>
<keyword evidence="18" id="KW-1185">Reference proteome</keyword>
<comment type="cofactor">
    <cofactor evidence="1">
        <name>[4Fe-4S] cluster</name>
        <dbReference type="ChEBI" id="CHEBI:49883"/>
    </cofactor>
</comment>
<dbReference type="PROSITE" id="PS01244">
    <property type="entry name" value="ACONITASE_2"/>
    <property type="match status" value="1"/>
</dbReference>
<proteinExistence type="inferred from homology"/>
<dbReference type="GO" id="GO:0004450">
    <property type="term" value="F:isocitrate dehydrogenase (NADP+) activity"/>
    <property type="evidence" value="ECO:0007669"/>
    <property type="project" value="UniProtKB-EC"/>
</dbReference>
<evidence type="ECO:0000313" key="18">
    <source>
        <dbReference type="Proteomes" id="UP000648187"/>
    </source>
</evidence>
<dbReference type="PROSITE" id="PS00470">
    <property type="entry name" value="IDH_IMDH"/>
    <property type="match status" value="1"/>
</dbReference>
<dbReference type="GO" id="GO:0051287">
    <property type="term" value="F:NAD binding"/>
    <property type="evidence" value="ECO:0007669"/>
    <property type="project" value="InterPro"/>
</dbReference>
<evidence type="ECO:0000256" key="9">
    <source>
        <dbReference type="ARBA" id="ARBA00022723"/>
    </source>
</evidence>
<comment type="subcellular location">
    <subcellularLocation>
        <location evidence="2">Mitochondrion matrix</location>
    </subcellularLocation>
</comment>
<dbReference type="CDD" id="cd01580">
    <property type="entry name" value="AcnA_IRP_Swivel"/>
    <property type="match status" value="1"/>
</dbReference>
<keyword evidence="8 15" id="KW-0816">Tricarboxylic acid cycle</keyword>
<dbReference type="Pfam" id="PF00330">
    <property type="entry name" value="Aconitase"/>
    <property type="match status" value="1"/>
</dbReference>
<dbReference type="InterPro" id="IPR001030">
    <property type="entry name" value="Acoase/IPM_deHydtase_lsu_aba"/>
</dbReference>
<feature type="domain" description="Isopropylmalate dehydrogenase-like" evidence="16">
    <location>
        <begin position="1160"/>
        <end position="1557"/>
    </location>
</feature>
<dbReference type="Pfam" id="PF00285">
    <property type="entry name" value="Citrate_synt"/>
    <property type="match status" value="1"/>
</dbReference>
<evidence type="ECO:0000256" key="13">
    <source>
        <dbReference type="ARBA" id="ARBA00023501"/>
    </source>
</evidence>
<dbReference type="FunFam" id="3.30.499.10:FF:000002">
    <property type="entry name" value="Aconitate hydratase"/>
    <property type="match status" value="1"/>
</dbReference>
<keyword evidence="15" id="KW-0464">Manganese</keyword>